<feature type="transmembrane region" description="Helical" evidence="10">
    <location>
        <begin position="212"/>
        <end position="230"/>
    </location>
</feature>
<reference evidence="11" key="1">
    <citation type="submission" date="2022-06" db="EMBL/GenBank/DDBJ databases">
        <authorList>
            <consortium name="SYNGENTA / RWTH Aachen University"/>
        </authorList>
    </citation>
    <scope>NUCLEOTIDE SEQUENCE</scope>
</reference>
<dbReference type="Pfam" id="PF08320">
    <property type="entry name" value="PIG-X"/>
    <property type="match status" value="1"/>
</dbReference>
<dbReference type="Proteomes" id="UP001153365">
    <property type="component" value="Unassembled WGS sequence"/>
</dbReference>
<accession>A0AAV0ANC0</accession>
<evidence type="ECO:0000256" key="9">
    <source>
        <dbReference type="ARBA" id="ARBA00023180"/>
    </source>
</evidence>
<keyword evidence="9" id="KW-0325">Glycoprotein</keyword>
<evidence type="ECO:0000256" key="7">
    <source>
        <dbReference type="ARBA" id="ARBA00022989"/>
    </source>
</evidence>
<comment type="pathway">
    <text evidence="2 10">Glycolipid biosynthesis; glycosylphosphatidylinositol-anchor biosynthesis.</text>
</comment>
<dbReference type="SMART" id="SM00780">
    <property type="entry name" value="PIG-X"/>
    <property type="match status" value="1"/>
</dbReference>
<name>A0AAV0ANC0_PHAPC</name>
<evidence type="ECO:0000256" key="6">
    <source>
        <dbReference type="ARBA" id="ARBA00022824"/>
    </source>
</evidence>
<evidence type="ECO:0000313" key="12">
    <source>
        <dbReference type="Proteomes" id="UP001153365"/>
    </source>
</evidence>
<dbReference type="PANTHER" id="PTHR28650:SF1">
    <property type="entry name" value="PHOSPHATIDYLINOSITOL-GLYCAN BIOSYNTHESIS CLASS X PROTEIN"/>
    <property type="match status" value="1"/>
</dbReference>
<evidence type="ECO:0000256" key="5">
    <source>
        <dbReference type="ARBA" id="ARBA00022692"/>
    </source>
</evidence>
<dbReference type="InterPro" id="IPR013233">
    <property type="entry name" value="PIG-X/PBN1"/>
</dbReference>
<evidence type="ECO:0000256" key="3">
    <source>
        <dbReference type="ARBA" id="ARBA00010345"/>
    </source>
</evidence>
<protein>
    <recommendedName>
        <fullName evidence="10">Protein PBN1</fullName>
    </recommendedName>
</protein>
<dbReference type="InterPro" id="IPR040039">
    <property type="entry name" value="PIGX"/>
</dbReference>
<dbReference type="PANTHER" id="PTHR28650">
    <property type="entry name" value="PHOSPHATIDYLINOSITOL-GLYCAN BIOSYNTHESIS CLASS X PROTEIN"/>
    <property type="match status" value="1"/>
</dbReference>
<evidence type="ECO:0000256" key="10">
    <source>
        <dbReference type="RuleBase" id="RU366056"/>
    </source>
</evidence>
<comment type="subcellular location">
    <subcellularLocation>
        <location evidence="1 10">Endoplasmic reticulum membrane</location>
        <topology evidence="1 10">Single-pass membrane protein</topology>
    </subcellularLocation>
</comment>
<evidence type="ECO:0000313" key="11">
    <source>
        <dbReference type="EMBL" id="CAH7670423.1"/>
    </source>
</evidence>
<organism evidence="11 12">
    <name type="scientific">Phakopsora pachyrhizi</name>
    <name type="common">Asian soybean rust disease fungus</name>
    <dbReference type="NCBI Taxonomy" id="170000"/>
    <lineage>
        <taxon>Eukaryota</taxon>
        <taxon>Fungi</taxon>
        <taxon>Dikarya</taxon>
        <taxon>Basidiomycota</taxon>
        <taxon>Pucciniomycotina</taxon>
        <taxon>Pucciniomycetes</taxon>
        <taxon>Pucciniales</taxon>
        <taxon>Phakopsoraceae</taxon>
        <taxon>Phakopsora</taxon>
    </lineage>
</organism>
<gene>
    <name evidence="11" type="ORF">PPACK8108_LOCUS5129</name>
</gene>
<comment type="similarity">
    <text evidence="3 10">Belongs to the PIGX family.</text>
</comment>
<comment type="caution">
    <text evidence="11">The sequence shown here is derived from an EMBL/GenBank/DDBJ whole genome shotgun (WGS) entry which is preliminary data.</text>
</comment>
<keyword evidence="7 10" id="KW-1133">Transmembrane helix</keyword>
<dbReference type="GO" id="GO:0005789">
    <property type="term" value="C:endoplasmic reticulum membrane"/>
    <property type="evidence" value="ECO:0007669"/>
    <property type="project" value="UniProtKB-SubCell"/>
</dbReference>
<keyword evidence="4 10" id="KW-0337">GPI-anchor biosynthesis</keyword>
<comment type="function">
    <text evidence="10">Required for proper folding and/or the stability of a subset of proteins in the endoplasmic reticulum. Component of glycosylphosphatidylinositol-mannosyltransferase 1 which transfers the first of the 4 mannoses in the GPI-anchor precursors during GPI-anchor biosynthesis. Probably acts by stabilizing the mannosyltransferase GPI14.</text>
</comment>
<evidence type="ECO:0000256" key="2">
    <source>
        <dbReference type="ARBA" id="ARBA00004687"/>
    </source>
</evidence>
<evidence type="ECO:0000256" key="1">
    <source>
        <dbReference type="ARBA" id="ARBA00004389"/>
    </source>
</evidence>
<keyword evidence="6 10" id="KW-0256">Endoplasmic reticulum</keyword>
<evidence type="ECO:0000256" key="8">
    <source>
        <dbReference type="ARBA" id="ARBA00023136"/>
    </source>
</evidence>
<dbReference type="AlphaFoldDB" id="A0AAV0ANC0"/>
<keyword evidence="12" id="KW-1185">Reference proteome</keyword>
<proteinExistence type="inferred from homology"/>
<evidence type="ECO:0000256" key="4">
    <source>
        <dbReference type="ARBA" id="ARBA00022502"/>
    </source>
</evidence>
<dbReference type="EMBL" id="CALTRL010000984">
    <property type="protein sequence ID" value="CAH7670423.1"/>
    <property type="molecule type" value="Genomic_DNA"/>
</dbReference>
<keyword evidence="8 10" id="KW-0472">Membrane</keyword>
<dbReference type="GO" id="GO:0006506">
    <property type="term" value="P:GPI anchor biosynthetic process"/>
    <property type="evidence" value="ECO:0007669"/>
    <property type="project" value="UniProtKB-KW"/>
</dbReference>
<sequence>MFSIKTELTEKHHGFHPTLKSTISINNSENVPSDCGLSLLYDKISPKLIVDIYEIKRLFEEKRLIKKSFSKSSDYLHEALIWGNLDLEAPYSFVDSDKLGGLLIPLSGPGELNDEESFRITVSVPLHLRYLPPSLSNNQFDGSLLTDVTIRSPEIGWVCSKQNDGGEDFYTEQKNLKILPSHLVFRKISLTEVKNDDISILIPVGYQMDENWVQLITYLSVWFTLGWVIFKLIKSILKEQEYIKSK</sequence>
<keyword evidence="5 10" id="KW-0812">Transmembrane</keyword>